<dbReference type="InterPro" id="IPR026360">
    <property type="entry name" value="Xnuc_lig_assoc"/>
</dbReference>
<dbReference type="GO" id="GO:0004521">
    <property type="term" value="F:RNA endonuclease activity"/>
    <property type="evidence" value="ECO:0007669"/>
    <property type="project" value="TreeGrafter"/>
</dbReference>
<comment type="caution">
    <text evidence="2">The sequence shown here is derived from an EMBL/GenBank/DDBJ whole genome shotgun (WGS) entry which is preliminary data.</text>
</comment>
<dbReference type="SUPFAM" id="SSF56281">
    <property type="entry name" value="Metallo-hydrolase/oxidoreductase"/>
    <property type="match status" value="1"/>
</dbReference>
<keyword evidence="2" id="KW-0540">Nuclease</keyword>
<dbReference type="GO" id="GO:0016874">
    <property type="term" value="F:ligase activity"/>
    <property type="evidence" value="ECO:0007669"/>
    <property type="project" value="UniProtKB-KW"/>
</dbReference>
<name>A0A2W5V8N5_9CAUL</name>
<organism evidence="2 3">
    <name type="scientific">Caulobacter segnis</name>
    <dbReference type="NCBI Taxonomy" id="88688"/>
    <lineage>
        <taxon>Bacteria</taxon>
        <taxon>Pseudomonadati</taxon>
        <taxon>Pseudomonadota</taxon>
        <taxon>Alphaproteobacteria</taxon>
        <taxon>Caulobacterales</taxon>
        <taxon>Caulobacteraceae</taxon>
        <taxon>Caulobacter</taxon>
    </lineage>
</organism>
<dbReference type="InterPro" id="IPR001279">
    <property type="entry name" value="Metallo-B-lactamas"/>
</dbReference>
<evidence type="ECO:0000313" key="2">
    <source>
        <dbReference type="EMBL" id="PZR35582.1"/>
    </source>
</evidence>
<dbReference type="AlphaFoldDB" id="A0A2W5V8N5"/>
<feature type="domain" description="Metallo-beta-lactamase" evidence="1">
    <location>
        <begin position="32"/>
        <end position="165"/>
    </location>
</feature>
<dbReference type="RefSeq" id="WP_304275656.1">
    <property type="nucleotide sequence ID" value="NZ_QFQZ01000014.1"/>
</dbReference>
<dbReference type="GO" id="GO:0004527">
    <property type="term" value="F:exonuclease activity"/>
    <property type="evidence" value="ECO:0007669"/>
    <property type="project" value="UniProtKB-KW"/>
</dbReference>
<dbReference type="PANTHER" id="PTHR11203:SF49">
    <property type="entry name" value="BLL1145 PROTEIN"/>
    <property type="match status" value="1"/>
</dbReference>
<dbReference type="PANTHER" id="PTHR11203">
    <property type="entry name" value="CLEAVAGE AND POLYADENYLATION SPECIFICITY FACTOR FAMILY MEMBER"/>
    <property type="match status" value="1"/>
</dbReference>
<evidence type="ECO:0000259" key="1">
    <source>
        <dbReference type="Pfam" id="PF00753"/>
    </source>
</evidence>
<keyword evidence="2" id="KW-0378">Hydrolase</keyword>
<dbReference type="NCBIfam" id="TIGR04122">
    <property type="entry name" value="Xnuc_lig_assoc"/>
    <property type="match status" value="1"/>
</dbReference>
<dbReference type="Gene3D" id="3.60.15.10">
    <property type="entry name" value="Ribonuclease Z/Hydroxyacylglutathione hydrolase-like"/>
    <property type="match status" value="1"/>
</dbReference>
<dbReference type="EMBL" id="QFQZ01000014">
    <property type="protein sequence ID" value="PZR35582.1"/>
    <property type="molecule type" value="Genomic_DNA"/>
</dbReference>
<dbReference type="InterPro" id="IPR050698">
    <property type="entry name" value="MBL"/>
</dbReference>
<gene>
    <name evidence="2" type="ORF">DI526_06475</name>
</gene>
<dbReference type="Pfam" id="PF00753">
    <property type="entry name" value="Lactamase_B"/>
    <property type="match status" value="1"/>
</dbReference>
<sequence>MSYPAVIKPEDLLCPRPGGLYCPPGDFYIDPVRPVDRAVITHGHSDHARAGHGVAVATPETLAIMAARYGEDFAGQREALAYGQTYARDGVEVTLVPAGHVLGSAQAVVRWRGLTMVVSGDYKRRRDPTCARFEPVPCDVFITEATFGLPVFRHPDDAGEIRSLLASVEQFPQRCHIVGAYALGKAQRVIRLLREGGWDRTIYVHGALERLNALYEAHGVALGPLAPATASGPKEAFAGQIVIAPPSAVADRWSRRFPDPVDCFASGWMRVRARARQRGVELPLILSDHADWDELTGTLSELRPGEVWITHGREEALERWCELEGLPARALRLVGYDEEEGE</sequence>
<proteinExistence type="predicted"/>
<keyword evidence="2" id="KW-0269">Exonuclease</keyword>
<dbReference type="Proteomes" id="UP000249393">
    <property type="component" value="Unassembled WGS sequence"/>
</dbReference>
<keyword evidence="2" id="KW-0436">Ligase</keyword>
<accession>A0A2W5V8N5</accession>
<reference evidence="2 3" key="1">
    <citation type="submission" date="2017-08" db="EMBL/GenBank/DDBJ databases">
        <title>Infants hospitalized years apart are colonized by the same room-sourced microbial strains.</title>
        <authorList>
            <person name="Brooks B."/>
            <person name="Olm M.R."/>
            <person name="Firek B.A."/>
            <person name="Baker R."/>
            <person name="Thomas B.C."/>
            <person name="Morowitz M.J."/>
            <person name="Banfield J.F."/>
        </authorList>
    </citation>
    <scope>NUCLEOTIDE SEQUENCE [LARGE SCALE GENOMIC DNA]</scope>
    <source>
        <strain evidence="2">S2_003_000_R2_4</strain>
    </source>
</reference>
<evidence type="ECO:0000313" key="3">
    <source>
        <dbReference type="Proteomes" id="UP000249393"/>
    </source>
</evidence>
<protein>
    <submittedName>
        <fullName evidence="2">Ligase-associated DNA damage response exonuclease</fullName>
    </submittedName>
</protein>
<dbReference type="InterPro" id="IPR036866">
    <property type="entry name" value="RibonucZ/Hydroxyglut_hydro"/>
</dbReference>